<dbReference type="GO" id="GO:0000149">
    <property type="term" value="F:SNARE binding"/>
    <property type="evidence" value="ECO:0007669"/>
    <property type="project" value="TreeGrafter"/>
</dbReference>
<comment type="subcellular location">
    <subcellularLocation>
        <location evidence="1">Endoplasmic reticulum membrane</location>
        <topology evidence="1">Single-pass type IV membrane protein</topology>
    </subcellularLocation>
    <subcellularLocation>
        <location evidence="2">Golgi apparatus membrane</location>
        <topology evidence="2">Single-pass type IV membrane protein</topology>
    </subcellularLocation>
</comment>
<dbReference type="eggNOG" id="KOG3251">
    <property type="taxonomic scope" value="Eukaryota"/>
</dbReference>
<keyword evidence="8" id="KW-0333">Golgi apparatus</keyword>
<dbReference type="GO" id="GO:0031902">
    <property type="term" value="C:late endosome membrane"/>
    <property type="evidence" value="ECO:0007669"/>
    <property type="project" value="TreeGrafter"/>
</dbReference>
<dbReference type="GO" id="GO:0031201">
    <property type="term" value="C:SNARE complex"/>
    <property type="evidence" value="ECO:0007669"/>
    <property type="project" value="EnsemblFungi"/>
</dbReference>
<evidence type="ECO:0000313" key="14">
    <source>
        <dbReference type="EMBL" id="CCD24320.1"/>
    </source>
</evidence>
<evidence type="ECO:0000256" key="6">
    <source>
        <dbReference type="ARBA" id="ARBA00022927"/>
    </source>
</evidence>
<dbReference type="InterPro" id="IPR027027">
    <property type="entry name" value="GOSR2/Membrin/Bos1"/>
</dbReference>
<dbReference type="OMA" id="FCWLVIH"/>
<evidence type="ECO:0000256" key="3">
    <source>
        <dbReference type="ARBA" id="ARBA00022448"/>
    </source>
</evidence>
<dbReference type="RefSeq" id="XP_003669563.1">
    <property type="nucleotide sequence ID" value="XM_003669515.1"/>
</dbReference>
<dbReference type="KEGG" id="ndi:NDAI_0C06610"/>
<dbReference type="GO" id="GO:0006888">
    <property type="term" value="P:endoplasmic reticulum to Golgi vesicle-mediated transport"/>
    <property type="evidence" value="ECO:0007669"/>
    <property type="project" value="EnsemblFungi"/>
</dbReference>
<evidence type="ECO:0000256" key="10">
    <source>
        <dbReference type="ARBA" id="ARBA00037983"/>
    </source>
</evidence>
<evidence type="ECO:0000256" key="4">
    <source>
        <dbReference type="ARBA" id="ARBA00022692"/>
    </source>
</evidence>
<dbReference type="GO" id="GO:0005789">
    <property type="term" value="C:endoplasmic reticulum membrane"/>
    <property type="evidence" value="ECO:0007669"/>
    <property type="project" value="UniProtKB-SubCell"/>
</dbReference>
<dbReference type="GeneID" id="11496733"/>
<evidence type="ECO:0000256" key="12">
    <source>
        <dbReference type="SAM" id="MobiDB-lite"/>
    </source>
</evidence>
<feature type="compositionally biased region" description="Low complexity" evidence="12">
    <location>
        <begin position="65"/>
        <end position="80"/>
    </location>
</feature>
<evidence type="ECO:0000256" key="7">
    <source>
        <dbReference type="ARBA" id="ARBA00022989"/>
    </source>
</evidence>
<evidence type="ECO:0000256" key="2">
    <source>
        <dbReference type="ARBA" id="ARBA00004409"/>
    </source>
</evidence>
<dbReference type="EMBL" id="HE580269">
    <property type="protein sequence ID" value="CCD24320.1"/>
    <property type="molecule type" value="Genomic_DNA"/>
</dbReference>
<name>G0W959_NAUDC</name>
<sequence length="272" mass="31127">MNALYTHALKQKNQLQQDLLKFENENLTAPISLQGAISATLVSFEKSIKQYSDFLKNNKNIKKPSSLTSTSIESSSASSSIDKEKALESDLKYQNRLLSLRKDLEDFQSKFKELKQIYSQSSARKQLFSNNNNSTTTNPFDEDPIINKRNVQTSSSPRNSYSNYNNTRNGNGDGSSLPLYNGLQKEQSIFQKGNNQLDLILEMGYQSFEDIVHQNKILEAAQDRMSNSLRTLGVSEQTIHSINRRVFKDKFIFYSALLLLFLSMYLIIKYLR</sequence>
<keyword evidence="4 13" id="KW-0812">Transmembrane</keyword>
<accession>G0W959</accession>
<dbReference type="GO" id="GO:0048280">
    <property type="term" value="P:vesicle fusion with Golgi apparatus"/>
    <property type="evidence" value="ECO:0007669"/>
    <property type="project" value="EnsemblFungi"/>
</dbReference>
<feature type="compositionally biased region" description="Low complexity" evidence="12">
    <location>
        <begin position="153"/>
        <end position="170"/>
    </location>
</feature>
<dbReference type="HOGENOM" id="CLU_078260_1_0_1"/>
<dbReference type="GO" id="GO:0012507">
    <property type="term" value="C:ER to Golgi transport vesicle membrane"/>
    <property type="evidence" value="ECO:0007669"/>
    <property type="project" value="EnsemblFungi"/>
</dbReference>
<dbReference type="GO" id="GO:0006886">
    <property type="term" value="P:intracellular protein transport"/>
    <property type="evidence" value="ECO:0007669"/>
    <property type="project" value="EnsemblFungi"/>
</dbReference>
<dbReference type="GO" id="GO:0005484">
    <property type="term" value="F:SNAP receptor activity"/>
    <property type="evidence" value="ECO:0007669"/>
    <property type="project" value="EnsemblFungi"/>
</dbReference>
<evidence type="ECO:0000256" key="8">
    <source>
        <dbReference type="ARBA" id="ARBA00023034"/>
    </source>
</evidence>
<organism evidence="14 15">
    <name type="scientific">Naumovozyma dairenensis (strain ATCC 10597 / BCRC 20456 / CBS 421 / NBRC 0211 / NRRL Y-12639)</name>
    <name type="common">Saccharomyces dairenensis</name>
    <dbReference type="NCBI Taxonomy" id="1071378"/>
    <lineage>
        <taxon>Eukaryota</taxon>
        <taxon>Fungi</taxon>
        <taxon>Dikarya</taxon>
        <taxon>Ascomycota</taxon>
        <taxon>Saccharomycotina</taxon>
        <taxon>Saccharomycetes</taxon>
        <taxon>Saccharomycetales</taxon>
        <taxon>Saccharomycetaceae</taxon>
        <taxon>Naumovozyma</taxon>
    </lineage>
</organism>
<comment type="similarity">
    <text evidence="10">Belongs to the BOS1 family.</text>
</comment>
<dbReference type="Proteomes" id="UP000000689">
    <property type="component" value="Chromosome 3"/>
</dbReference>
<evidence type="ECO:0000256" key="11">
    <source>
        <dbReference type="ARBA" id="ARBA00040957"/>
    </source>
</evidence>
<keyword evidence="15" id="KW-1185">Reference proteome</keyword>
<feature type="transmembrane region" description="Helical" evidence="13">
    <location>
        <begin position="251"/>
        <end position="268"/>
    </location>
</feature>
<evidence type="ECO:0000256" key="13">
    <source>
        <dbReference type="SAM" id="Phobius"/>
    </source>
</evidence>
<keyword evidence="9 13" id="KW-0472">Membrane</keyword>
<keyword evidence="7 13" id="KW-1133">Transmembrane helix</keyword>
<dbReference type="PANTHER" id="PTHR21230:SF1">
    <property type="entry name" value="GOLGI SNAP RECEPTOR COMPLEX MEMBER 2"/>
    <property type="match status" value="1"/>
</dbReference>
<proteinExistence type="inferred from homology"/>
<dbReference type="AlphaFoldDB" id="G0W959"/>
<gene>
    <name evidence="14" type="primary">NDAI0C06610</name>
    <name evidence="14" type="ordered locus">NDAI_0C06610</name>
</gene>
<evidence type="ECO:0000256" key="1">
    <source>
        <dbReference type="ARBA" id="ARBA00004163"/>
    </source>
</evidence>
<dbReference type="PANTHER" id="PTHR21230">
    <property type="entry name" value="VESICLE TRANSPORT V-SNARE PROTEIN VTI1-RELATED"/>
    <property type="match status" value="1"/>
</dbReference>
<feature type="region of interest" description="Disordered" evidence="12">
    <location>
        <begin position="128"/>
        <end position="177"/>
    </location>
</feature>
<protein>
    <recommendedName>
        <fullName evidence="11">Protein transport protein BOS1</fullName>
    </recommendedName>
</protein>
<feature type="region of interest" description="Disordered" evidence="12">
    <location>
        <begin position="65"/>
        <end position="85"/>
    </location>
</feature>
<evidence type="ECO:0000256" key="9">
    <source>
        <dbReference type="ARBA" id="ARBA00023136"/>
    </source>
</evidence>
<feature type="compositionally biased region" description="Low complexity" evidence="12">
    <location>
        <begin position="129"/>
        <end position="138"/>
    </location>
</feature>
<dbReference type="Pfam" id="PF12352">
    <property type="entry name" value="V-SNARE_C"/>
    <property type="match status" value="1"/>
</dbReference>
<keyword evidence="6" id="KW-0653">Protein transport</keyword>
<dbReference type="OrthoDB" id="158360at2759"/>
<reference evidence="14 15" key="1">
    <citation type="journal article" date="2011" name="Proc. Natl. Acad. Sci. U.S.A.">
        <title>Evolutionary erosion of yeast sex chromosomes by mating-type switching accidents.</title>
        <authorList>
            <person name="Gordon J.L."/>
            <person name="Armisen D."/>
            <person name="Proux-Wera E."/>
            <person name="Oheigeartaigh S.S."/>
            <person name="Byrne K.P."/>
            <person name="Wolfe K.H."/>
        </authorList>
    </citation>
    <scope>NUCLEOTIDE SEQUENCE [LARGE SCALE GENOMIC DNA]</scope>
    <source>
        <strain evidence="15">ATCC 10597 / BCRC 20456 / CBS 421 / NBRC 0211 / NRRL Y-12639</strain>
    </source>
</reference>
<dbReference type="GO" id="GO:0000139">
    <property type="term" value="C:Golgi membrane"/>
    <property type="evidence" value="ECO:0007669"/>
    <property type="project" value="UniProtKB-SubCell"/>
</dbReference>
<dbReference type="STRING" id="1071378.G0W959"/>
<evidence type="ECO:0000256" key="5">
    <source>
        <dbReference type="ARBA" id="ARBA00022892"/>
    </source>
</evidence>
<evidence type="ECO:0000313" key="15">
    <source>
        <dbReference type="Proteomes" id="UP000000689"/>
    </source>
</evidence>
<dbReference type="PIRSF" id="PIRSF028865">
    <property type="entry name" value="Membrin-2"/>
    <property type="match status" value="1"/>
</dbReference>
<keyword evidence="5" id="KW-0931">ER-Golgi transport</keyword>
<keyword evidence="3" id="KW-0813">Transport</keyword>